<evidence type="ECO:0000313" key="1">
    <source>
        <dbReference type="EMBL" id="TDF72721.1"/>
    </source>
</evidence>
<protein>
    <submittedName>
        <fullName evidence="1">MCE family protein</fullName>
    </submittedName>
</protein>
<accession>A0AC61QIH3</accession>
<keyword evidence="2" id="KW-1185">Reference proteome</keyword>
<proteinExistence type="predicted"/>
<gene>
    <name evidence="1" type="ORF">E0946_05485</name>
</gene>
<dbReference type="EMBL" id="SMOG01000018">
    <property type="protein sequence ID" value="TDF72721.1"/>
    <property type="molecule type" value="Genomic_DNA"/>
</dbReference>
<name>A0AC61QIH3_9BACT</name>
<dbReference type="Proteomes" id="UP000294588">
    <property type="component" value="Unassembled WGS sequence"/>
</dbReference>
<evidence type="ECO:0000313" key="2">
    <source>
        <dbReference type="Proteomes" id="UP000294588"/>
    </source>
</evidence>
<organism evidence="1 2">
    <name type="scientific">Candidatus Syntrophosphaera thermopropionivorans</name>
    <dbReference type="NCBI Taxonomy" id="2593015"/>
    <lineage>
        <taxon>Bacteria</taxon>
        <taxon>Pseudomonadati</taxon>
        <taxon>Candidatus Cloacimonadota</taxon>
        <taxon>Candidatus Cloacimonadia</taxon>
        <taxon>Candidatus Cloacimonadales</taxon>
        <taxon>Candidatus Cloacimonadaceae</taxon>
        <taxon>Candidatus Syntrophosphaera</taxon>
    </lineage>
</organism>
<comment type="caution">
    <text evidence="1">The sequence shown here is derived from an EMBL/GenBank/DDBJ whole genome shotgun (WGS) entry which is preliminary data.</text>
</comment>
<reference evidence="1" key="1">
    <citation type="submission" date="2019-03" db="EMBL/GenBank/DDBJ databases">
        <title>Candidatus Syntrophosphaera thermopropionivorans: a novel player in syntrophic propionate oxidation during anaerobic digestion.</title>
        <authorList>
            <person name="Dyksma S."/>
        </authorList>
    </citation>
    <scope>NUCLEOTIDE SEQUENCE</scope>
    <source>
        <strain evidence="1">W5</strain>
    </source>
</reference>
<sequence length="300" mass="33658">MKRFYPNFHKTQVKVGLFTIIILAILIFGYLWLSSKITNRSQQQLKVCFDDVMGLDLGDPVLYRGMEVGRVKYIELQPDKILVTANINRDIKLKEGTKFQITDTSIMGGTALNIIPGNGEHNLDLRKIQKEDKPLGIMNAFDEVSIAIAKVNEALNELQGGKIFTDKITTLLDDADSAVLSAEIMINETRTNLNNTLTKIEQLSKKLQYLLDNNAAHLDSTLTLAPEAIANINNTLDSLQVLSTQLHNTLNDLNEGKGSAGKFLKDETLYKRLLETTTSLDSLFQDIRTNPKKYINIKIF</sequence>